<reference evidence="2" key="4">
    <citation type="submission" date="2025-08" db="UniProtKB">
        <authorList>
            <consortium name="Ensembl"/>
        </authorList>
    </citation>
    <scope>IDENTIFICATION</scope>
</reference>
<reference evidence="3" key="1">
    <citation type="journal article" date="2014" name="Science">
        <title>Nonhuman genetics. Genomic basis for the convergent evolution of electric organs.</title>
        <authorList>
            <person name="Gallant J.R."/>
            <person name="Traeger L.L."/>
            <person name="Volkening J.D."/>
            <person name="Moffett H."/>
            <person name="Chen P.H."/>
            <person name="Novina C.D."/>
            <person name="Phillips G.N.Jr."/>
            <person name="Anand R."/>
            <person name="Wells G.B."/>
            <person name="Pinch M."/>
            <person name="Guth R."/>
            <person name="Unguez G.A."/>
            <person name="Albert J.S."/>
            <person name="Zakon H.H."/>
            <person name="Samanta M.P."/>
            <person name="Sussman M.R."/>
        </authorList>
    </citation>
    <scope>NUCLEOTIDE SEQUENCE [LARGE SCALE GENOMIC DNA]</scope>
</reference>
<dbReference type="GeneTree" id="ENSGT00940000163873"/>
<dbReference type="OMA" id="DCEAKGY"/>
<accession>A0A4W4HDV5</accession>
<reference evidence="2" key="5">
    <citation type="submission" date="2025-09" db="UniProtKB">
        <authorList>
            <consortium name="Ensembl"/>
        </authorList>
    </citation>
    <scope>IDENTIFICATION</scope>
</reference>
<dbReference type="InterPro" id="IPR052789">
    <property type="entry name" value="SSUH2_homolog"/>
</dbReference>
<dbReference type="GeneID" id="113583733"/>
<dbReference type="RefSeq" id="XP_026876013.2">
    <property type="nucleotide sequence ID" value="XM_027020212.2"/>
</dbReference>
<feature type="region of interest" description="Disordered" evidence="1">
    <location>
        <begin position="1"/>
        <end position="81"/>
    </location>
</feature>
<dbReference type="PANTHER" id="PTHR48465">
    <property type="entry name" value="PROTEIN SSUH2 HOMOLOG"/>
    <property type="match status" value="1"/>
</dbReference>
<name>A0A4W4HDV5_ELEEL</name>
<evidence type="ECO:0000256" key="1">
    <source>
        <dbReference type="SAM" id="MobiDB-lite"/>
    </source>
</evidence>
<proteinExistence type="predicted"/>
<dbReference type="AlphaFoldDB" id="A0A4W4HDV5"/>
<evidence type="ECO:0000313" key="3">
    <source>
        <dbReference type="Proteomes" id="UP000314983"/>
    </source>
</evidence>
<reference evidence="3" key="2">
    <citation type="journal article" date="2017" name="Sci. Adv.">
        <title>A tail of two voltages: Proteomic comparison of the three electric organs of the electric eel.</title>
        <authorList>
            <person name="Traeger L.L."/>
            <person name="Sabat G."/>
            <person name="Barrett-Wilt G.A."/>
            <person name="Wells G.B."/>
            <person name="Sussman M.R."/>
        </authorList>
    </citation>
    <scope>NUCLEOTIDE SEQUENCE [LARGE SCALE GENOMIC DNA]</scope>
</reference>
<gene>
    <name evidence="2" type="primary">ssuh2.2</name>
</gene>
<organism evidence="2 3">
    <name type="scientific">Electrophorus electricus</name>
    <name type="common">Electric eel</name>
    <name type="synonym">Gymnotus electricus</name>
    <dbReference type="NCBI Taxonomy" id="8005"/>
    <lineage>
        <taxon>Eukaryota</taxon>
        <taxon>Metazoa</taxon>
        <taxon>Chordata</taxon>
        <taxon>Craniata</taxon>
        <taxon>Vertebrata</taxon>
        <taxon>Euteleostomi</taxon>
        <taxon>Actinopterygii</taxon>
        <taxon>Neopterygii</taxon>
        <taxon>Teleostei</taxon>
        <taxon>Ostariophysi</taxon>
        <taxon>Gymnotiformes</taxon>
        <taxon>Gymnotoidei</taxon>
        <taxon>Gymnotidae</taxon>
        <taxon>Electrophorus</taxon>
    </lineage>
</organism>
<reference evidence="2" key="3">
    <citation type="submission" date="2020-05" db="EMBL/GenBank/DDBJ databases">
        <title>Electrophorus electricus (electric eel) genome, fEleEle1, primary haplotype.</title>
        <authorList>
            <person name="Myers G."/>
            <person name="Meyer A."/>
            <person name="Fedrigo O."/>
            <person name="Formenti G."/>
            <person name="Rhie A."/>
            <person name="Tracey A."/>
            <person name="Sims Y."/>
            <person name="Jarvis E.D."/>
        </authorList>
    </citation>
    <scope>NUCLEOTIDE SEQUENCE [LARGE SCALE GENOMIC DNA]</scope>
</reference>
<dbReference type="CTD" id="797699"/>
<protein>
    <submittedName>
        <fullName evidence="2">Ssu-2 homolog, tandem duplicate 4</fullName>
    </submittedName>
</protein>
<keyword evidence="3" id="KW-1185">Reference proteome</keyword>
<dbReference type="PANTHER" id="PTHR48465:SF1">
    <property type="entry name" value="PROTEIN SSUH2 HOMOLOG"/>
    <property type="match status" value="1"/>
</dbReference>
<dbReference type="Proteomes" id="UP000314983">
    <property type="component" value="Chromosome 20"/>
</dbReference>
<sequence>MDRLRLLSDQDEAATGLPSQPHTVPDAGPCKDPCDMASAPSVEFMPGGPGFEALGPGYRNVPPPPLGNHQQQSPANSPDWQIPSISEELAREVFIEFASRKCCYSTKPSKEMVFTDMHALNTYRYRLETFTESRSTEWASEPYHGQLVDGLSGVAPGPWDMVVPVPTLFKNCERDVRIPHTSSVKGCDSCLSLGRSACTRCVNSGRTQCQICGGLGRSASRERCSHCTGNGRVMCTACAGAGSTTCTKCQGKGQILSYILLKIKWKNNEYITVVDKRSGFPVDLLHTVTGEMLFTDMNKQVYPVVSFPEGAVNAASQSAVQEHQAQFSNTCHILQQRQTIELIPVTRVHYAWREKTHIYFVYGAEHKVFTKEYPAKCCCCSIS</sequence>
<feature type="compositionally biased region" description="Polar residues" evidence="1">
    <location>
        <begin position="68"/>
        <end position="79"/>
    </location>
</feature>
<dbReference type="KEGG" id="eee:113583733"/>
<dbReference type="Ensembl" id="ENSEEET00000050093.2">
    <property type="protein sequence ID" value="ENSEEEP00000049555.2"/>
    <property type="gene ID" value="ENSEEEG00000023299.2"/>
</dbReference>
<evidence type="ECO:0000313" key="2">
    <source>
        <dbReference type="Ensembl" id="ENSEEEP00000049555.2"/>
    </source>
</evidence>